<evidence type="ECO:0000313" key="2">
    <source>
        <dbReference type="Proteomes" id="UP000030125"/>
    </source>
</evidence>
<gene>
    <name evidence="1" type="ORF">HQ35_01585</name>
</gene>
<reference evidence="1 2" key="1">
    <citation type="submission" date="2014-08" db="EMBL/GenBank/DDBJ databases">
        <title>Porphyromonas cangingivalis strain:COT-109_OH1386 Genome sequencing.</title>
        <authorList>
            <person name="Wallis C."/>
            <person name="Deusch O."/>
            <person name="O'Flynn C."/>
            <person name="Davis I."/>
            <person name="Jospin G."/>
            <person name="Darling A.E."/>
            <person name="Coil D.A."/>
            <person name="Alexiev A."/>
            <person name="Horsfall A."/>
            <person name="Kirkwood N."/>
            <person name="Harris S."/>
            <person name="Eisen J.A."/>
        </authorList>
    </citation>
    <scope>NUCLEOTIDE SEQUENCE [LARGE SCALE GENOMIC DNA]</scope>
    <source>
        <strain evidence="2">COT-109 OH1386</strain>
    </source>
</reference>
<dbReference type="EMBL" id="JQJD01000005">
    <property type="protein sequence ID" value="KGN82925.1"/>
    <property type="molecule type" value="Genomic_DNA"/>
</dbReference>
<accession>A0A0A2EZH8</accession>
<evidence type="ECO:0008006" key="3">
    <source>
        <dbReference type="Google" id="ProtNLM"/>
    </source>
</evidence>
<name>A0A0A2EZH8_PORCN</name>
<sequence>MDKQWQYIIAIIGGILLGGCTHHRPGEVVESAYIPPLFPEPKYSFARNGSSSVDIQECEYLSTPLDYIYESGLREARLGAAADYDHIMGLYREGDFGFKPREEIAKSEFASSMRAEVRAYIDGLIDASAAIAGRGKPDYVEHRRQEAKPGNTGYVGKNIGDRDIYFVDEKGFVVADIFKYAVMGAVYLDKVLNIHLDPKTLGDEAIRKAHESVTLPSGRNYTVLEHHWDLAYGYYAFWRPLAQAEGIPALRDSEYKIFRAFVEGRVVMDTFRYSDMLTQAKIIREELARVLIIRAMHLLVGPNTMANLEEKPKYAFRFISQACGLIYSAKFIRDAEGKPYFTQADIEDILQSLGEGEGLWDSKRLLSDAATKGSLRNIAMRLGQAIGITPEDIKK</sequence>
<dbReference type="OrthoDB" id="5498726at2"/>
<dbReference type="InterPro" id="IPR032331">
    <property type="entry name" value="DUF4856"/>
</dbReference>
<organism evidence="1 2">
    <name type="scientific">Porphyromonas cangingivalis</name>
    <dbReference type="NCBI Taxonomy" id="36874"/>
    <lineage>
        <taxon>Bacteria</taxon>
        <taxon>Pseudomonadati</taxon>
        <taxon>Bacteroidota</taxon>
        <taxon>Bacteroidia</taxon>
        <taxon>Bacteroidales</taxon>
        <taxon>Porphyromonadaceae</taxon>
        <taxon>Porphyromonas</taxon>
    </lineage>
</organism>
<protein>
    <recommendedName>
        <fullName evidence="3">DUF4856 domain-containing protein</fullName>
    </recommendedName>
</protein>
<evidence type="ECO:0000313" key="1">
    <source>
        <dbReference type="EMBL" id="KGN82925.1"/>
    </source>
</evidence>
<dbReference type="RefSeq" id="WP_036850380.1">
    <property type="nucleotide sequence ID" value="NZ_CALTZT010000001.1"/>
</dbReference>
<dbReference type="STRING" id="36874.HQ34_07130"/>
<dbReference type="AlphaFoldDB" id="A0A0A2EZH8"/>
<dbReference type="Proteomes" id="UP000030125">
    <property type="component" value="Unassembled WGS sequence"/>
</dbReference>
<proteinExistence type="predicted"/>
<dbReference type="Pfam" id="PF16148">
    <property type="entry name" value="DUF4856"/>
    <property type="match status" value="1"/>
</dbReference>
<dbReference type="eggNOG" id="ENOG502Z7WY">
    <property type="taxonomic scope" value="Bacteria"/>
</dbReference>
<keyword evidence="2" id="KW-1185">Reference proteome</keyword>
<dbReference type="PROSITE" id="PS51257">
    <property type="entry name" value="PROKAR_LIPOPROTEIN"/>
    <property type="match status" value="1"/>
</dbReference>
<comment type="caution">
    <text evidence="1">The sequence shown here is derived from an EMBL/GenBank/DDBJ whole genome shotgun (WGS) entry which is preliminary data.</text>
</comment>